<name>A0A383W4T4_TETOB</name>
<evidence type="ECO:0000313" key="1">
    <source>
        <dbReference type="EMBL" id="SZX72230.1"/>
    </source>
</evidence>
<gene>
    <name evidence="1" type="ORF">BQ4739_LOCUS12421</name>
</gene>
<dbReference type="Proteomes" id="UP000256970">
    <property type="component" value="Unassembled WGS sequence"/>
</dbReference>
<keyword evidence="2" id="KW-1185">Reference proteome</keyword>
<proteinExistence type="predicted"/>
<accession>A0A383W4T4</accession>
<reference evidence="1 2" key="1">
    <citation type="submission" date="2016-10" db="EMBL/GenBank/DDBJ databases">
        <authorList>
            <person name="Cai Z."/>
        </authorList>
    </citation>
    <scope>NUCLEOTIDE SEQUENCE [LARGE SCALE GENOMIC DNA]</scope>
</reference>
<protein>
    <submittedName>
        <fullName evidence="1">Uncharacterized protein</fullName>
    </submittedName>
</protein>
<dbReference type="EMBL" id="FNXT01001119">
    <property type="protein sequence ID" value="SZX72230.1"/>
    <property type="molecule type" value="Genomic_DNA"/>
</dbReference>
<organism evidence="1 2">
    <name type="scientific">Tetradesmus obliquus</name>
    <name type="common">Green alga</name>
    <name type="synonym">Acutodesmus obliquus</name>
    <dbReference type="NCBI Taxonomy" id="3088"/>
    <lineage>
        <taxon>Eukaryota</taxon>
        <taxon>Viridiplantae</taxon>
        <taxon>Chlorophyta</taxon>
        <taxon>core chlorophytes</taxon>
        <taxon>Chlorophyceae</taxon>
        <taxon>CS clade</taxon>
        <taxon>Sphaeropleales</taxon>
        <taxon>Scenedesmaceae</taxon>
        <taxon>Tetradesmus</taxon>
    </lineage>
</organism>
<dbReference type="AlphaFoldDB" id="A0A383W4T4"/>
<evidence type="ECO:0000313" key="2">
    <source>
        <dbReference type="Proteomes" id="UP000256970"/>
    </source>
</evidence>
<sequence length="93" mass="9983">MEPIAEKPGVTFAPKVGQANAGKLRSSKDEVSIAKKQLEEKEDPTEEEIDAELLLARTSNNSKRSLQRSFGFRSKKDIAVALPGTGTAGGVQK</sequence>